<dbReference type="AlphaFoldDB" id="A0A8T2TGV1"/>
<keyword evidence="2" id="KW-1185">Reference proteome</keyword>
<reference evidence="1" key="1">
    <citation type="submission" date="2021-08" db="EMBL/GenBank/DDBJ databases">
        <title>WGS assembly of Ceratopteris richardii.</title>
        <authorList>
            <person name="Marchant D.B."/>
            <person name="Chen G."/>
            <person name="Jenkins J."/>
            <person name="Shu S."/>
            <person name="Leebens-Mack J."/>
            <person name="Grimwood J."/>
            <person name="Schmutz J."/>
            <person name="Soltis P."/>
            <person name="Soltis D."/>
            <person name="Chen Z.-H."/>
        </authorList>
    </citation>
    <scope>NUCLEOTIDE SEQUENCE</scope>
    <source>
        <strain evidence="1">Whitten #5841</strain>
        <tissue evidence="1">Leaf</tissue>
    </source>
</reference>
<sequence length="45" mass="5399">MVLSKQLRRRMTQFNRVISRELRTYLYTALTQPRFSFGLPCSFSV</sequence>
<evidence type="ECO:0000313" key="1">
    <source>
        <dbReference type="EMBL" id="KAH7416228.1"/>
    </source>
</evidence>
<proteinExistence type="predicted"/>
<name>A0A8T2TGV1_CERRI</name>
<comment type="caution">
    <text evidence="1">The sequence shown here is derived from an EMBL/GenBank/DDBJ whole genome shotgun (WGS) entry which is preliminary data.</text>
</comment>
<accession>A0A8T2TGV1</accession>
<dbReference type="EMBL" id="CM035419">
    <property type="protein sequence ID" value="KAH7416228.1"/>
    <property type="molecule type" value="Genomic_DNA"/>
</dbReference>
<gene>
    <name evidence="1" type="ORF">KP509_14G081600</name>
</gene>
<protein>
    <submittedName>
        <fullName evidence="1">Uncharacterized protein</fullName>
    </submittedName>
</protein>
<organism evidence="1 2">
    <name type="scientific">Ceratopteris richardii</name>
    <name type="common">Triangle waterfern</name>
    <dbReference type="NCBI Taxonomy" id="49495"/>
    <lineage>
        <taxon>Eukaryota</taxon>
        <taxon>Viridiplantae</taxon>
        <taxon>Streptophyta</taxon>
        <taxon>Embryophyta</taxon>
        <taxon>Tracheophyta</taxon>
        <taxon>Polypodiopsida</taxon>
        <taxon>Polypodiidae</taxon>
        <taxon>Polypodiales</taxon>
        <taxon>Pteridineae</taxon>
        <taxon>Pteridaceae</taxon>
        <taxon>Parkerioideae</taxon>
        <taxon>Ceratopteris</taxon>
    </lineage>
</organism>
<evidence type="ECO:0000313" key="2">
    <source>
        <dbReference type="Proteomes" id="UP000825935"/>
    </source>
</evidence>
<dbReference type="Proteomes" id="UP000825935">
    <property type="component" value="Chromosome 14"/>
</dbReference>